<comment type="caution">
    <text evidence="2">The sequence shown here is derived from an EMBL/GenBank/DDBJ whole genome shotgun (WGS) entry which is preliminary data.</text>
</comment>
<gene>
    <name evidence="2" type="ORF">IQ236_00835</name>
</gene>
<dbReference type="EMBL" id="JADEWU010000001">
    <property type="protein sequence ID" value="MBE9141766.1"/>
    <property type="molecule type" value="Genomic_DNA"/>
</dbReference>
<name>A0ABR9U7G9_9CYAN</name>
<proteinExistence type="predicted"/>
<keyword evidence="1" id="KW-0812">Transmembrane</keyword>
<accession>A0ABR9U7G9</accession>
<dbReference type="Proteomes" id="UP000640725">
    <property type="component" value="Unassembled WGS sequence"/>
</dbReference>
<sequence>MNNLNLLFWVQSLDNESPDVIIKNRKELSDDKLEQQLVLEIYEIPAKKREIAQYGPSVTVRHSDPKFVIEVIPIEKDESNRLAPIVIYGEFPEEGSSDWVNNVCNEIQEVVSNQIKRTLQNGTLESIEKWLNEELEAKKKKVQFQINLISLSISLFVPLGVSWLIQFQGWQLTPLQIGGLIGLNNLLIMSIQIFLINPNQSKLNLK</sequence>
<keyword evidence="1" id="KW-0472">Membrane</keyword>
<dbReference type="RefSeq" id="WP_193867523.1">
    <property type="nucleotide sequence ID" value="NZ_JADEWU010000001.1"/>
</dbReference>
<reference evidence="2 3" key="1">
    <citation type="submission" date="2020-10" db="EMBL/GenBank/DDBJ databases">
        <authorList>
            <person name="Castelo-Branco R."/>
            <person name="Eusebio N."/>
            <person name="Adriana R."/>
            <person name="Vieira A."/>
            <person name="Brugerolle De Fraissinette N."/>
            <person name="Rezende De Castro R."/>
            <person name="Schneider M.P."/>
            <person name="Vasconcelos V."/>
            <person name="Leao P.N."/>
        </authorList>
    </citation>
    <scope>NUCLEOTIDE SEQUENCE [LARGE SCALE GENOMIC DNA]</scope>
    <source>
        <strain evidence="2 3">LEGE 06226</strain>
    </source>
</reference>
<evidence type="ECO:0000256" key="1">
    <source>
        <dbReference type="SAM" id="Phobius"/>
    </source>
</evidence>
<protein>
    <submittedName>
        <fullName evidence="2">Uncharacterized protein</fullName>
    </submittedName>
</protein>
<keyword evidence="3" id="KW-1185">Reference proteome</keyword>
<evidence type="ECO:0000313" key="3">
    <source>
        <dbReference type="Proteomes" id="UP000640725"/>
    </source>
</evidence>
<organism evidence="2 3">
    <name type="scientific">Planktothrix mougeotii LEGE 06226</name>
    <dbReference type="NCBI Taxonomy" id="1828728"/>
    <lineage>
        <taxon>Bacteria</taxon>
        <taxon>Bacillati</taxon>
        <taxon>Cyanobacteriota</taxon>
        <taxon>Cyanophyceae</taxon>
        <taxon>Oscillatoriophycideae</taxon>
        <taxon>Oscillatoriales</taxon>
        <taxon>Microcoleaceae</taxon>
        <taxon>Planktothrix</taxon>
    </lineage>
</organism>
<feature type="transmembrane region" description="Helical" evidence="1">
    <location>
        <begin position="177"/>
        <end position="196"/>
    </location>
</feature>
<keyword evidence="1" id="KW-1133">Transmembrane helix</keyword>
<feature type="transmembrane region" description="Helical" evidence="1">
    <location>
        <begin position="146"/>
        <end position="165"/>
    </location>
</feature>
<evidence type="ECO:0000313" key="2">
    <source>
        <dbReference type="EMBL" id="MBE9141766.1"/>
    </source>
</evidence>